<dbReference type="AlphaFoldDB" id="A0A0D5C1N0"/>
<sequence length="187" mass="19014">MNISKGILIGIVAGVLTSGALALSYDSSQADAMPGMSMGSSSSSGGMSPGSSSSSSMDGMMGGGPSRHGVFYGPGTIHQQCHMGGDMLPRYCEPYYKAMSSVVGVKVSNVDPVDEKTLRVTLKELSVANSGVNQKISISAGAGDLVGTAVIGSGWSGTTTVDIPLKGMGHIYNHGSMHVHIFPVTNG</sequence>
<dbReference type="HOGENOM" id="CLU_1444626_0_0_2"/>
<evidence type="ECO:0000313" key="3">
    <source>
        <dbReference type="Proteomes" id="UP000032408"/>
    </source>
</evidence>
<reference evidence="2 3" key="2">
    <citation type="journal article" date="2016" name="ISME J.">
        <title>Physiological and genomic characterization of two novel marine thaumarchaeal strains indicates niche differentiation.</title>
        <authorList>
            <person name="Bayer B."/>
            <person name="Vojvoda J."/>
            <person name="Offre P."/>
            <person name="Alves R.J."/>
            <person name="Elisabeth N.H."/>
            <person name="Garcia J.A."/>
            <person name="Volland J.M."/>
            <person name="Srivastava A."/>
            <person name="Schleper C."/>
            <person name="Herndl G.J."/>
        </authorList>
    </citation>
    <scope>NUCLEOTIDE SEQUENCE [LARGE SCALE GENOMIC DNA]</scope>
    <source>
        <strain evidence="2 3">NF5</strain>
    </source>
</reference>
<keyword evidence="3" id="KW-1185">Reference proteome</keyword>
<reference evidence="3" key="1">
    <citation type="submission" date="2015-03" db="EMBL/GenBank/DDBJ databases">
        <title>Characterization of two novel Thaumarchaeota isolated from the Northern Adriatic Sea.</title>
        <authorList>
            <person name="Bayer B."/>
            <person name="Vojvoda J."/>
            <person name="Offre P."/>
            <person name="Srivastava A."/>
            <person name="Elisabeth N."/>
            <person name="Garcia J.A.L."/>
            <person name="Schleper C."/>
            <person name="Herndl G.J."/>
        </authorList>
    </citation>
    <scope>NUCLEOTIDE SEQUENCE [LARGE SCALE GENOMIC DNA]</scope>
    <source>
        <strain evidence="3">NF5</strain>
    </source>
</reference>
<gene>
    <name evidence="2" type="ORF">NADRNF5_0544</name>
</gene>
<dbReference type="KEGG" id="nin:NADRNF5_0544"/>
<feature type="compositionally biased region" description="Low complexity" evidence="1">
    <location>
        <begin position="33"/>
        <end position="59"/>
    </location>
</feature>
<dbReference type="RefSeq" id="WP_048115446.1">
    <property type="nucleotide sequence ID" value="NZ_CP011070.1"/>
</dbReference>
<dbReference type="EMBL" id="CP011070">
    <property type="protein sequence ID" value="AJW70240.1"/>
    <property type="molecule type" value="Genomic_DNA"/>
</dbReference>
<feature type="region of interest" description="Disordered" evidence="1">
    <location>
        <begin position="33"/>
        <end position="62"/>
    </location>
</feature>
<evidence type="ECO:0000256" key="1">
    <source>
        <dbReference type="SAM" id="MobiDB-lite"/>
    </source>
</evidence>
<dbReference type="STRING" id="1580092.NADRNF5_0544"/>
<proteinExistence type="predicted"/>
<organism evidence="2 3">
    <name type="scientific">Nitrosopumilus adriaticus</name>
    <dbReference type="NCBI Taxonomy" id="1580092"/>
    <lineage>
        <taxon>Archaea</taxon>
        <taxon>Nitrososphaerota</taxon>
        <taxon>Nitrososphaeria</taxon>
        <taxon>Nitrosopumilales</taxon>
        <taxon>Nitrosopumilaceae</taxon>
        <taxon>Nitrosopumilus</taxon>
    </lineage>
</organism>
<protein>
    <submittedName>
        <fullName evidence="2">Uncharacterized protein</fullName>
    </submittedName>
</protein>
<dbReference type="Proteomes" id="UP000032408">
    <property type="component" value="Chromosome"/>
</dbReference>
<evidence type="ECO:0000313" key="2">
    <source>
        <dbReference type="EMBL" id="AJW70240.1"/>
    </source>
</evidence>
<name>A0A0D5C1N0_9ARCH</name>
<dbReference type="GeneID" id="24819786"/>
<accession>A0A0D5C1N0</accession>